<keyword evidence="2" id="KW-1185">Reference proteome</keyword>
<organism evidence="1 2">
    <name type="scientific">Verticillium nonalfalfae</name>
    <dbReference type="NCBI Taxonomy" id="1051616"/>
    <lineage>
        <taxon>Eukaryota</taxon>
        <taxon>Fungi</taxon>
        <taxon>Dikarya</taxon>
        <taxon>Ascomycota</taxon>
        <taxon>Pezizomycotina</taxon>
        <taxon>Sordariomycetes</taxon>
        <taxon>Hypocreomycetidae</taxon>
        <taxon>Glomerellales</taxon>
        <taxon>Plectosphaerellaceae</taxon>
        <taxon>Verticillium</taxon>
    </lineage>
</organism>
<evidence type="ECO:0000313" key="2">
    <source>
        <dbReference type="Proteomes" id="UP000267145"/>
    </source>
</evidence>
<dbReference type="RefSeq" id="XP_028491781.1">
    <property type="nucleotide sequence ID" value="XM_028635858.1"/>
</dbReference>
<sequence>MVSLDPAHLFGAVLSLVSRAARRTVRKPSFGFETLPAASPSLMLFKTPLEPIFLHVRCLTRLFQYPLAGILRYHCVGRKGGQMRLVRSSGCQSRAQGSKVLAASFDNMFDDHVAIWHSLRSSPHHRLAHRRLIRRAAWLGGQFGDRGE</sequence>
<dbReference type="GeneID" id="39605324"/>
<gene>
    <name evidence="1" type="ORF">D7B24_001635</name>
</gene>
<evidence type="ECO:0000313" key="1">
    <source>
        <dbReference type="EMBL" id="RNJ53623.1"/>
    </source>
</evidence>
<accession>A0A3M9XZE2</accession>
<dbReference type="EMBL" id="RBVV01000133">
    <property type="protein sequence ID" value="RNJ53623.1"/>
    <property type="molecule type" value="Genomic_DNA"/>
</dbReference>
<dbReference type="AlphaFoldDB" id="A0A3M9XZE2"/>
<reference evidence="1 2" key="1">
    <citation type="submission" date="2018-10" db="EMBL/GenBank/DDBJ databases">
        <title>Genome sequence of Verticillium nonalfalfae VnAa140.</title>
        <authorList>
            <person name="Stajich J.E."/>
            <person name="Kasson M.T."/>
        </authorList>
    </citation>
    <scope>NUCLEOTIDE SEQUENCE [LARGE SCALE GENOMIC DNA]</scope>
    <source>
        <strain evidence="1 2">VnAa140</strain>
    </source>
</reference>
<protein>
    <submittedName>
        <fullName evidence="1">Uncharacterized protein</fullName>
    </submittedName>
</protein>
<proteinExistence type="predicted"/>
<comment type="caution">
    <text evidence="1">The sequence shown here is derived from an EMBL/GenBank/DDBJ whole genome shotgun (WGS) entry which is preliminary data.</text>
</comment>
<dbReference type="Proteomes" id="UP000267145">
    <property type="component" value="Unassembled WGS sequence"/>
</dbReference>
<name>A0A3M9XZE2_9PEZI</name>